<keyword evidence="2" id="KW-1185">Reference proteome</keyword>
<comment type="caution">
    <text evidence="1">The sequence shown here is derived from an EMBL/GenBank/DDBJ whole genome shotgun (WGS) entry which is preliminary data.</text>
</comment>
<dbReference type="InterPro" id="IPR047727">
    <property type="entry name" value="Sce7725-like"/>
</dbReference>
<dbReference type="Proteomes" id="UP000523161">
    <property type="component" value="Unassembled WGS sequence"/>
</dbReference>
<sequence>MYYPYFRGKQYDLITIRENADLLAQSGFTPIVEPVKEALSGLKRTLESVKEANGEIVLIVNPPNGDHSDDSSAIHTLLTNDFSDYDKLLAGIYLSEETTLAEIAEICNSHRNRRIAFIHAGFSEAKGLLGLIAEQAYDSEHIFLEQFCGKLYRKHFSEFKRVLLRDGFKKRQANRLHPDVEFFSDIHITYTDEGMQGFGDFLIVGEEFSESGGPAYSVAIHITFIDPSRDNEMHVHHFKSVRYDTPTDPAGKFQEALDKLFYELEKSPRLLFQSAAISEFMQLRGRGHFPGLGYVKKLSMQHHIELIADFIKNN</sequence>
<evidence type="ECO:0000313" key="1">
    <source>
        <dbReference type="EMBL" id="NRQ43162.1"/>
    </source>
</evidence>
<dbReference type="NCBIfam" id="NF033831">
    <property type="entry name" value="sce7725_fam"/>
    <property type="match status" value="1"/>
</dbReference>
<protein>
    <submittedName>
        <fullName evidence="1">Sce7725 family protein</fullName>
    </submittedName>
</protein>
<name>A0A7Y5ARF3_9GAMM</name>
<evidence type="ECO:0000313" key="2">
    <source>
        <dbReference type="Proteomes" id="UP000523161"/>
    </source>
</evidence>
<dbReference type="AlphaFoldDB" id="A0A7Y5ARF3"/>
<accession>A0A7Y5ARF3</accession>
<dbReference type="RefSeq" id="WP_173501406.1">
    <property type="nucleotide sequence ID" value="NZ_JABSOD010000010.1"/>
</dbReference>
<dbReference type="EMBL" id="JABSOD010000010">
    <property type="protein sequence ID" value="NRQ43162.1"/>
    <property type="molecule type" value="Genomic_DNA"/>
</dbReference>
<proteinExistence type="predicted"/>
<gene>
    <name evidence="1" type="ORF">HRH59_11470</name>
</gene>
<reference evidence="1 2" key="1">
    <citation type="submission" date="2020-06" db="EMBL/GenBank/DDBJ databases">
        <title>Rheinheimera sp. nov., a marine bacterium isolated from coastal.</title>
        <authorList>
            <person name="Yu Q."/>
            <person name="Qi Y."/>
            <person name="Pu J."/>
        </authorList>
    </citation>
    <scope>NUCLEOTIDE SEQUENCE [LARGE SCALE GENOMIC DNA]</scope>
    <source>
        <strain evidence="1 2">YQF-2</strain>
    </source>
</reference>
<organism evidence="1 2">
    <name type="scientific">Rheinheimera lutimaris</name>
    <dbReference type="NCBI Taxonomy" id="2740584"/>
    <lineage>
        <taxon>Bacteria</taxon>
        <taxon>Pseudomonadati</taxon>
        <taxon>Pseudomonadota</taxon>
        <taxon>Gammaproteobacteria</taxon>
        <taxon>Chromatiales</taxon>
        <taxon>Chromatiaceae</taxon>
        <taxon>Rheinheimera</taxon>
    </lineage>
</organism>